<feature type="domain" description="EF-hand" evidence="5">
    <location>
        <begin position="147"/>
        <end position="182"/>
    </location>
</feature>
<dbReference type="Proteomes" id="UP001291623">
    <property type="component" value="Unassembled WGS sequence"/>
</dbReference>
<protein>
    <recommendedName>
        <fullName evidence="5">EF-hand domain-containing protein</fullName>
    </recommendedName>
</protein>
<feature type="domain" description="EF-hand" evidence="5">
    <location>
        <begin position="225"/>
        <end position="256"/>
    </location>
</feature>
<feature type="compositionally biased region" description="Low complexity" evidence="4">
    <location>
        <begin position="49"/>
        <end position="63"/>
    </location>
</feature>
<evidence type="ECO:0000313" key="6">
    <source>
        <dbReference type="EMBL" id="KAK4371393.1"/>
    </source>
</evidence>
<sequence length="256" mass="27921">MESYLTSSIPSNFLQSLHSICIFSAAMKFPTKFFKSNKKTRSITRSDDPSFSSGTTSSSSSSSLAENLHNKGTNNGGVSTPTSVLPTLSNEISADEWSSEISAAAAAAGAYSDLVRAFSVIDRDGDGKIRKEQLEAILSRIGGKSPPSEEELILLINEVDKNGDGCINLEDFGLITSEFEPPAPVTEDAGDEMKDAFDFFDEDNDGKITAEELFNVFRMIGDVRYTLEDCRRMIASVDKNGDGFVCFEDFCLMMEQ</sequence>
<keyword evidence="3" id="KW-0106">Calcium</keyword>
<dbReference type="AlphaFoldDB" id="A0AAE1VIH7"/>
<comment type="caution">
    <text evidence="6">The sequence shown here is derived from an EMBL/GenBank/DDBJ whole genome shotgun (WGS) entry which is preliminary data.</text>
</comment>
<dbReference type="GO" id="GO:0005509">
    <property type="term" value="F:calcium ion binding"/>
    <property type="evidence" value="ECO:0007669"/>
    <property type="project" value="InterPro"/>
</dbReference>
<dbReference type="EMBL" id="JAVYJV010000005">
    <property type="protein sequence ID" value="KAK4371393.1"/>
    <property type="molecule type" value="Genomic_DNA"/>
</dbReference>
<evidence type="ECO:0000256" key="2">
    <source>
        <dbReference type="ARBA" id="ARBA00022737"/>
    </source>
</evidence>
<dbReference type="InterPro" id="IPR002048">
    <property type="entry name" value="EF_hand_dom"/>
</dbReference>
<dbReference type="PANTHER" id="PTHR10891">
    <property type="entry name" value="EF-HAND CALCIUM-BINDING DOMAIN CONTAINING PROTEIN"/>
    <property type="match status" value="1"/>
</dbReference>
<keyword evidence="2" id="KW-0677">Repeat</keyword>
<keyword evidence="7" id="KW-1185">Reference proteome</keyword>
<dbReference type="FunFam" id="1.10.238.10:FF:000001">
    <property type="entry name" value="Calmodulin 1"/>
    <property type="match status" value="1"/>
</dbReference>
<dbReference type="SUPFAM" id="SSF47473">
    <property type="entry name" value="EF-hand"/>
    <property type="match status" value="1"/>
</dbReference>
<feature type="domain" description="EF-hand" evidence="5">
    <location>
        <begin position="188"/>
        <end position="223"/>
    </location>
</feature>
<dbReference type="CDD" id="cd00051">
    <property type="entry name" value="EFh"/>
    <property type="match status" value="1"/>
</dbReference>
<dbReference type="InterPro" id="IPR011992">
    <property type="entry name" value="EF-hand-dom_pair"/>
</dbReference>
<dbReference type="PROSITE" id="PS50222">
    <property type="entry name" value="EF_HAND_2"/>
    <property type="match status" value="4"/>
</dbReference>
<evidence type="ECO:0000256" key="1">
    <source>
        <dbReference type="ARBA" id="ARBA00022723"/>
    </source>
</evidence>
<evidence type="ECO:0000259" key="5">
    <source>
        <dbReference type="PROSITE" id="PS50222"/>
    </source>
</evidence>
<feature type="domain" description="EF-hand" evidence="5">
    <location>
        <begin position="109"/>
        <end position="144"/>
    </location>
</feature>
<accession>A0AAE1VIH7</accession>
<dbReference type="SMART" id="SM00054">
    <property type="entry name" value="EFh"/>
    <property type="match status" value="4"/>
</dbReference>
<feature type="compositionally biased region" description="Polar residues" evidence="4">
    <location>
        <begin position="70"/>
        <end position="83"/>
    </location>
</feature>
<evidence type="ECO:0000313" key="7">
    <source>
        <dbReference type="Proteomes" id="UP001291623"/>
    </source>
</evidence>
<name>A0AAE1VIH7_9SOLA</name>
<dbReference type="InterPro" id="IPR039647">
    <property type="entry name" value="EF_hand_pair_protein_CML-like"/>
</dbReference>
<feature type="region of interest" description="Disordered" evidence="4">
    <location>
        <begin position="40"/>
        <end position="83"/>
    </location>
</feature>
<keyword evidence="1" id="KW-0479">Metal-binding</keyword>
<gene>
    <name evidence="6" type="ORF">RND71_010868</name>
</gene>
<proteinExistence type="predicted"/>
<evidence type="ECO:0000256" key="3">
    <source>
        <dbReference type="ARBA" id="ARBA00022837"/>
    </source>
</evidence>
<reference evidence="6" key="1">
    <citation type="submission" date="2023-12" db="EMBL/GenBank/DDBJ databases">
        <title>Genome assembly of Anisodus tanguticus.</title>
        <authorList>
            <person name="Wang Y.-J."/>
        </authorList>
    </citation>
    <scope>NUCLEOTIDE SEQUENCE</scope>
    <source>
        <strain evidence="6">KB-2021</strain>
        <tissue evidence="6">Leaf</tissue>
    </source>
</reference>
<dbReference type="PROSITE" id="PS00018">
    <property type="entry name" value="EF_HAND_1"/>
    <property type="match status" value="3"/>
</dbReference>
<organism evidence="6 7">
    <name type="scientific">Anisodus tanguticus</name>
    <dbReference type="NCBI Taxonomy" id="243964"/>
    <lineage>
        <taxon>Eukaryota</taxon>
        <taxon>Viridiplantae</taxon>
        <taxon>Streptophyta</taxon>
        <taxon>Embryophyta</taxon>
        <taxon>Tracheophyta</taxon>
        <taxon>Spermatophyta</taxon>
        <taxon>Magnoliopsida</taxon>
        <taxon>eudicotyledons</taxon>
        <taxon>Gunneridae</taxon>
        <taxon>Pentapetalae</taxon>
        <taxon>asterids</taxon>
        <taxon>lamiids</taxon>
        <taxon>Solanales</taxon>
        <taxon>Solanaceae</taxon>
        <taxon>Solanoideae</taxon>
        <taxon>Hyoscyameae</taxon>
        <taxon>Anisodus</taxon>
    </lineage>
</organism>
<dbReference type="InterPro" id="IPR018247">
    <property type="entry name" value="EF_Hand_1_Ca_BS"/>
</dbReference>
<evidence type="ECO:0000256" key="4">
    <source>
        <dbReference type="SAM" id="MobiDB-lite"/>
    </source>
</evidence>
<dbReference type="Pfam" id="PF13499">
    <property type="entry name" value="EF-hand_7"/>
    <property type="match status" value="2"/>
</dbReference>
<dbReference type="Gene3D" id="1.10.238.10">
    <property type="entry name" value="EF-hand"/>
    <property type="match status" value="2"/>
</dbReference>